<accession>M1DFX7</accession>
<protein>
    <submittedName>
        <fullName evidence="1">Integrase core domain containing protein</fullName>
    </submittedName>
</protein>
<reference evidence="2" key="1">
    <citation type="journal article" date="2011" name="Nature">
        <title>Genome sequence and analysis of the tuber crop potato.</title>
        <authorList>
            <consortium name="The Potato Genome Sequencing Consortium"/>
        </authorList>
    </citation>
    <scope>NUCLEOTIDE SEQUENCE [LARGE SCALE GENOMIC DNA]</scope>
    <source>
        <strain evidence="2">cv. DM1-3 516 R44</strain>
    </source>
</reference>
<reference evidence="1" key="2">
    <citation type="submission" date="2015-06" db="UniProtKB">
        <authorList>
            <consortium name="EnsemblPlants"/>
        </authorList>
    </citation>
    <scope>IDENTIFICATION</scope>
    <source>
        <strain evidence="1">DM1-3 516 R44</strain>
    </source>
</reference>
<evidence type="ECO:0000313" key="2">
    <source>
        <dbReference type="Proteomes" id="UP000011115"/>
    </source>
</evidence>
<dbReference type="InParanoid" id="M1DFX7"/>
<dbReference type="AlphaFoldDB" id="M1DFX7"/>
<proteinExistence type="predicted"/>
<evidence type="ECO:0000313" key="1">
    <source>
        <dbReference type="EnsemblPlants" id="PGSC0003DMT400088418"/>
    </source>
</evidence>
<sequence>MKFDSDHIHDMDKLDEFHLKAYGSSSLCKEKKKNHRDQKFEKREFTPGVDAVTAVTMKFDSDHIHDMDKLDEFHLKAYRSSSLCKEKKKKHRDQKSEKREFTPGVDAVAAVTMKFDSDHIHDMDKLDEFHLKAYGSSSLCKEKNKKHRDQKSEKRKFTPGVDAVAAVTMKF</sequence>
<dbReference type="EnsemblPlants" id="PGSC0003DMT400088418">
    <property type="protein sequence ID" value="PGSC0003DMT400088418"/>
    <property type="gene ID" value="PGSC0003DMG400037989"/>
</dbReference>
<dbReference type="Gramene" id="PGSC0003DMT400088418">
    <property type="protein sequence ID" value="PGSC0003DMT400088418"/>
    <property type="gene ID" value="PGSC0003DMG400037989"/>
</dbReference>
<organism evidence="1 2">
    <name type="scientific">Solanum tuberosum</name>
    <name type="common">Potato</name>
    <dbReference type="NCBI Taxonomy" id="4113"/>
    <lineage>
        <taxon>Eukaryota</taxon>
        <taxon>Viridiplantae</taxon>
        <taxon>Streptophyta</taxon>
        <taxon>Embryophyta</taxon>
        <taxon>Tracheophyta</taxon>
        <taxon>Spermatophyta</taxon>
        <taxon>Magnoliopsida</taxon>
        <taxon>eudicotyledons</taxon>
        <taxon>Gunneridae</taxon>
        <taxon>Pentapetalae</taxon>
        <taxon>asterids</taxon>
        <taxon>lamiids</taxon>
        <taxon>Solanales</taxon>
        <taxon>Solanaceae</taxon>
        <taxon>Solanoideae</taxon>
        <taxon>Solaneae</taxon>
        <taxon>Solanum</taxon>
    </lineage>
</organism>
<dbReference type="HOGENOM" id="CLU_1565624_0_0_1"/>
<dbReference type="Proteomes" id="UP000011115">
    <property type="component" value="Unassembled WGS sequence"/>
</dbReference>
<name>M1DFX7_SOLTU</name>
<keyword evidence="2" id="KW-1185">Reference proteome</keyword>
<dbReference type="PaxDb" id="4113-PGSC0003DMT400088418"/>